<dbReference type="Pfam" id="PF03799">
    <property type="entry name" value="FtsQ_DivIB_C"/>
    <property type="match status" value="1"/>
</dbReference>
<dbReference type="PANTHER" id="PTHR37820:SF1">
    <property type="entry name" value="CELL DIVISION PROTEIN FTSQ"/>
    <property type="match status" value="1"/>
</dbReference>
<keyword evidence="2 6" id="KW-0132">Cell division</keyword>
<dbReference type="RefSeq" id="WP_168675786.1">
    <property type="nucleotide sequence ID" value="NZ_BPKV01000002.1"/>
</dbReference>
<comment type="subcellular location">
    <subcellularLocation>
        <location evidence="6">Cell membrane</location>
        <topology evidence="6">Single-pass type II membrane protein</topology>
    </subcellularLocation>
    <text evidence="6">Localizes to the division septum.</text>
</comment>
<name>A0A846Z7T4_9LACO</name>
<dbReference type="PANTHER" id="PTHR37820">
    <property type="entry name" value="CELL DIVISION PROTEIN DIVIB"/>
    <property type="match status" value="1"/>
</dbReference>
<reference evidence="9 10" key="1">
    <citation type="submission" date="2020-04" db="EMBL/GenBank/DDBJ databases">
        <title>MicrobeNet Type strains.</title>
        <authorList>
            <person name="Nicholson A.C."/>
        </authorList>
    </citation>
    <scope>NUCLEOTIDE SEQUENCE [LARGE SCALE GENOMIC DNA]</scope>
    <source>
        <strain evidence="9 10">CCUG 54536</strain>
    </source>
</reference>
<dbReference type="HAMAP" id="MF_00912">
    <property type="entry name" value="DivIB"/>
    <property type="match status" value="1"/>
</dbReference>
<sequence length="245" mass="27029">MKEKKPVPRQFWLNLVIFAAGLIALMVVIRPWQTVQQVTVHSATIPASVIATDAQVSDKTPIWRVTGQTGFIAQQLLRRNHLLDSAQVTLTGQQLIIDVVEKVTAGYVQKNGQWQVIDRNGHQRPITAPKGDAPVYAGFKSTKILQQVVSQFVGLELTMRQNISQITFSPTKDNANRLVIVMDDGNTVYASCQTFGKKISFYPGIVAQMPEKGIVDLQFGAYSHGYGSQSDSAQKTKDSKTTQTP</sequence>
<feature type="compositionally biased region" description="Basic and acidic residues" evidence="7">
    <location>
        <begin position="234"/>
        <end position="245"/>
    </location>
</feature>
<dbReference type="AlphaFoldDB" id="A0A846Z7T4"/>
<dbReference type="Gene3D" id="3.40.50.10960">
    <property type="match status" value="1"/>
</dbReference>
<organism evidence="9 10">
    <name type="scientific">Leuconostoc holzapfelii</name>
    <dbReference type="NCBI Taxonomy" id="434464"/>
    <lineage>
        <taxon>Bacteria</taxon>
        <taxon>Bacillati</taxon>
        <taxon>Bacillota</taxon>
        <taxon>Bacilli</taxon>
        <taxon>Lactobacillales</taxon>
        <taxon>Lactobacillaceae</taxon>
        <taxon>Leuconostoc</taxon>
    </lineage>
</organism>
<keyword evidence="6" id="KW-0472">Membrane</keyword>
<dbReference type="EMBL" id="JAAXPO010000001">
    <property type="protein sequence ID" value="NKZ17757.1"/>
    <property type="molecule type" value="Genomic_DNA"/>
</dbReference>
<evidence type="ECO:0000256" key="5">
    <source>
        <dbReference type="ARBA" id="ARBA00023306"/>
    </source>
</evidence>
<feature type="region of interest" description="Disordered" evidence="7">
    <location>
        <begin position="226"/>
        <end position="245"/>
    </location>
</feature>
<dbReference type="GO" id="GO:0032153">
    <property type="term" value="C:cell division site"/>
    <property type="evidence" value="ECO:0007669"/>
    <property type="project" value="UniProtKB-UniRule"/>
</dbReference>
<comment type="function">
    <text evidence="6">Cell division protein that may be involved in stabilizing or promoting the assembly of the division complex.</text>
</comment>
<keyword evidence="4 6" id="KW-1133">Transmembrane helix</keyword>
<evidence type="ECO:0000313" key="10">
    <source>
        <dbReference type="Proteomes" id="UP000590460"/>
    </source>
</evidence>
<dbReference type="InterPro" id="IPR005548">
    <property type="entry name" value="Cell_div_FtsQ/DivIB_C"/>
</dbReference>
<comment type="caution">
    <text evidence="9">The sequence shown here is derived from an EMBL/GenBank/DDBJ whole genome shotgun (WGS) entry which is preliminary data.</text>
</comment>
<evidence type="ECO:0000256" key="1">
    <source>
        <dbReference type="ARBA" id="ARBA00022475"/>
    </source>
</evidence>
<dbReference type="GO" id="GO:0043093">
    <property type="term" value="P:FtsZ-dependent cytokinesis"/>
    <property type="evidence" value="ECO:0007669"/>
    <property type="project" value="UniProtKB-UniRule"/>
</dbReference>
<comment type="similarity">
    <text evidence="6">Belongs to the FtsQ/DivIB family. DivIB subfamily.</text>
</comment>
<feature type="domain" description="Cell division protein FtsQ/DivIB C-terminal" evidence="8">
    <location>
        <begin position="107"/>
        <end position="217"/>
    </location>
</feature>
<gene>
    <name evidence="6" type="primary">divIB</name>
    <name evidence="9" type="ORF">HF966_00915</name>
</gene>
<evidence type="ECO:0000313" key="9">
    <source>
        <dbReference type="EMBL" id="NKZ17757.1"/>
    </source>
</evidence>
<keyword evidence="3 6" id="KW-0812">Transmembrane</keyword>
<feature type="transmembrane region" description="Helical" evidence="6">
    <location>
        <begin position="12"/>
        <end position="32"/>
    </location>
</feature>
<protein>
    <recommendedName>
        <fullName evidence="6">Cell division protein DivIB</fullName>
    </recommendedName>
</protein>
<dbReference type="InterPro" id="IPR026580">
    <property type="entry name" value="DivIB"/>
</dbReference>
<evidence type="ECO:0000256" key="4">
    <source>
        <dbReference type="ARBA" id="ARBA00022989"/>
    </source>
</evidence>
<evidence type="ECO:0000256" key="3">
    <source>
        <dbReference type="ARBA" id="ARBA00022692"/>
    </source>
</evidence>
<accession>A0A846Z7T4</accession>
<evidence type="ECO:0000256" key="2">
    <source>
        <dbReference type="ARBA" id="ARBA00022618"/>
    </source>
</evidence>
<keyword evidence="5 6" id="KW-0131">Cell cycle</keyword>
<dbReference type="InterPro" id="IPR050487">
    <property type="entry name" value="FtsQ_DivIB"/>
</dbReference>
<dbReference type="Proteomes" id="UP000590460">
    <property type="component" value="Unassembled WGS sequence"/>
</dbReference>
<proteinExistence type="inferred from homology"/>
<dbReference type="GO" id="GO:0005886">
    <property type="term" value="C:plasma membrane"/>
    <property type="evidence" value="ECO:0007669"/>
    <property type="project" value="UniProtKB-SubCell"/>
</dbReference>
<evidence type="ECO:0000256" key="7">
    <source>
        <dbReference type="SAM" id="MobiDB-lite"/>
    </source>
</evidence>
<keyword evidence="1 6" id="KW-1003">Cell membrane</keyword>
<evidence type="ECO:0000256" key="6">
    <source>
        <dbReference type="HAMAP-Rule" id="MF_00912"/>
    </source>
</evidence>
<evidence type="ECO:0000259" key="8">
    <source>
        <dbReference type="Pfam" id="PF03799"/>
    </source>
</evidence>